<reference evidence="4" key="1">
    <citation type="journal article" date="2019" name="Int. J. Syst. Evol. Microbiol.">
        <title>The Global Catalogue of Microorganisms (GCM) 10K type strain sequencing project: providing services to taxonomists for standard genome sequencing and annotation.</title>
        <authorList>
            <consortium name="The Broad Institute Genomics Platform"/>
            <consortium name="The Broad Institute Genome Sequencing Center for Infectious Disease"/>
            <person name="Wu L."/>
            <person name="Ma J."/>
        </authorList>
    </citation>
    <scope>NUCLEOTIDE SEQUENCE [LARGE SCALE GENOMIC DNA]</scope>
    <source>
        <strain evidence="4">CGMCC 1.12371</strain>
    </source>
</reference>
<comment type="caution">
    <text evidence="3">The sequence shown here is derived from an EMBL/GenBank/DDBJ whole genome shotgun (WGS) entry which is preliminary data.</text>
</comment>
<evidence type="ECO:0000313" key="4">
    <source>
        <dbReference type="Proteomes" id="UP001596501"/>
    </source>
</evidence>
<evidence type="ECO:0000313" key="3">
    <source>
        <dbReference type="EMBL" id="MFC7409446.1"/>
    </source>
</evidence>
<protein>
    <submittedName>
        <fullName evidence="3">Uncharacterized protein</fullName>
    </submittedName>
</protein>
<feature type="region of interest" description="Disordered" evidence="1">
    <location>
        <begin position="133"/>
        <end position="187"/>
    </location>
</feature>
<evidence type="ECO:0000256" key="2">
    <source>
        <dbReference type="SAM" id="Phobius"/>
    </source>
</evidence>
<keyword evidence="2" id="KW-1133">Transmembrane helix</keyword>
<feature type="compositionally biased region" description="Basic and acidic residues" evidence="1">
    <location>
        <begin position="174"/>
        <end position="187"/>
    </location>
</feature>
<keyword evidence="2" id="KW-0812">Transmembrane</keyword>
<proteinExistence type="predicted"/>
<feature type="transmembrane region" description="Helical" evidence="2">
    <location>
        <begin position="103"/>
        <end position="122"/>
    </location>
</feature>
<feature type="compositionally biased region" description="Low complexity" evidence="1">
    <location>
        <begin position="150"/>
        <end position="160"/>
    </location>
</feature>
<organism evidence="3 4">
    <name type="scientific">Hydrogenophaga atypica</name>
    <dbReference type="NCBI Taxonomy" id="249409"/>
    <lineage>
        <taxon>Bacteria</taxon>
        <taxon>Pseudomonadati</taxon>
        <taxon>Pseudomonadota</taxon>
        <taxon>Betaproteobacteria</taxon>
        <taxon>Burkholderiales</taxon>
        <taxon>Comamonadaceae</taxon>
        <taxon>Hydrogenophaga</taxon>
    </lineage>
</organism>
<keyword evidence="4" id="KW-1185">Reference proteome</keyword>
<gene>
    <name evidence="3" type="ORF">ACFQPB_11295</name>
</gene>
<evidence type="ECO:0000256" key="1">
    <source>
        <dbReference type="SAM" id="MobiDB-lite"/>
    </source>
</evidence>
<name>A0ABW2QJG3_9BURK</name>
<dbReference type="RefSeq" id="WP_382223148.1">
    <property type="nucleotide sequence ID" value="NZ_JBHTCA010000006.1"/>
</dbReference>
<feature type="transmembrane region" description="Helical" evidence="2">
    <location>
        <begin position="29"/>
        <end position="62"/>
    </location>
</feature>
<sequence length="204" mass="22303">MIVALAIAAVPAVVVYVVAESSQSKKATFIAALIAILSGVVTGNPAYMALDIAAVVIATALALKNVEFKQSTDGFIARWKKSLREYHADPKNKEREKKVERQMLAFTFLCGLGIVAWSIWSIQKIKPENVPRQAAPYIPTPTHTPSAVSTNTPTPQKAPQNNPPPKNTNNTKATPKEKKPDSAIERCLKIKDESRMVQCLERTP</sequence>
<dbReference type="EMBL" id="JBHTCA010000006">
    <property type="protein sequence ID" value="MFC7409446.1"/>
    <property type="molecule type" value="Genomic_DNA"/>
</dbReference>
<keyword evidence="2" id="KW-0472">Membrane</keyword>
<dbReference type="Proteomes" id="UP001596501">
    <property type="component" value="Unassembled WGS sequence"/>
</dbReference>
<accession>A0ABW2QJG3</accession>